<dbReference type="CDD" id="cd00086">
    <property type="entry name" value="homeodomain"/>
    <property type="match status" value="1"/>
</dbReference>
<accession>A0A090LFL2</accession>
<evidence type="ECO:0000256" key="2">
    <source>
        <dbReference type="PROSITE-ProRule" id="PRU00108"/>
    </source>
</evidence>
<dbReference type="InterPro" id="IPR009057">
    <property type="entry name" value="Homeodomain-like_sf"/>
</dbReference>
<keyword evidence="2 3" id="KW-0371">Homeobox</keyword>
<feature type="domain" description="Homeobox" evidence="4">
    <location>
        <begin position="56"/>
        <end position="116"/>
    </location>
</feature>
<dbReference type="GeneID" id="36378629"/>
<dbReference type="SUPFAM" id="SSF46689">
    <property type="entry name" value="Homeodomain-like"/>
    <property type="match status" value="1"/>
</dbReference>
<keyword evidence="2 3" id="KW-0539">Nucleus</keyword>
<dbReference type="WBParaSite" id="SRAE_2000093500.1">
    <property type="protein sequence ID" value="SRAE_2000093500.1"/>
    <property type="gene ID" value="WBGene00261135"/>
</dbReference>
<gene>
    <name evidence="5 7 8" type="ORF">SRAE_2000093500</name>
</gene>
<evidence type="ECO:0000256" key="1">
    <source>
        <dbReference type="ARBA" id="ARBA00004123"/>
    </source>
</evidence>
<comment type="subcellular location">
    <subcellularLocation>
        <location evidence="1 2 3">Nucleus</location>
    </subcellularLocation>
</comment>
<evidence type="ECO:0000313" key="8">
    <source>
        <dbReference type="WormBase" id="SRAE_2000093500"/>
    </source>
</evidence>
<dbReference type="Pfam" id="PF00046">
    <property type="entry name" value="Homeodomain"/>
    <property type="match status" value="1"/>
</dbReference>
<dbReference type="EMBL" id="LN609529">
    <property type="protein sequence ID" value="CEF66265.1"/>
    <property type="molecule type" value="Genomic_DNA"/>
</dbReference>
<evidence type="ECO:0000259" key="4">
    <source>
        <dbReference type="PROSITE" id="PS50071"/>
    </source>
</evidence>
<dbReference type="InterPro" id="IPR001356">
    <property type="entry name" value="HD"/>
</dbReference>
<keyword evidence="6" id="KW-1185">Reference proteome</keyword>
<sequence length="119" mass="14333">MEPCPVSWEIKKERVFDKVKARIRILEKEMNINIANDVKIKIFESLNINNNYEISQPKKNSYTYFNKNEIKILEDFYTNNKNPTSKDIENIAIIIKDTKERVRKWIGRKRLCEKKILKK</sequence>
<feature type="DNA-binding region" description="Homeobox" evidence="2">
    <location>
        <begin position="58"/>
        <end position="117"/>
    </location>
</feature>
<evidence type="ECO:0000313" key="6">
    <source>
        <dbReference type="Proteomes" id="UP000035682"/>
    </source>
</evidence>
<proteinExistence type="predicted"/>
<organism evidence="5">
    <name type="scientific">Strongyloides ratti</name>
    <name type="common">Parasitic roundworm</name>
    <dbReference type="NCBI Taxonomy" id="34506"/>
    <lineage>
        <taxon>Eukaryota</taxon>
        <taxon>Metazoa</taxon>
        <taxon>Ecdysozoa</taxon>
        <taxon>Nematoda</taxon>
        <taxon>Chromadorea</taxon>
        <taxon>Rhabditida</taxon>
        <taxon>Tylenchina</taxon>
        <taxon>Panagrolaimomorpha</taxon>
        <taxon>Strongyloidoidea</taxon>
        <taxon>Strongyloididae</taxon>
        <taxon>Strongyloides</taxon>
    </lineage>
</organism>
<protein>
    <submittedName>
        <fullName evidence="5 7">Homeobox domain and Homeodomain-like-containing protein</fullName>
    </submittedName>
</protein>
<name>A0A090LFL2_STRRB</name>
<dbReference type="AlphaFoldDB" id="A0A090LFL2"/>
<dbReference type="RefSeq" id="XP_024505465.1">
    <property type="nucleotide sequence ID" value="XM_024651827.1"/>
</dbReference>
<evidence type="ECO:0000256" key="3">
    <source>
        <dbReference type="RuleBase" id="RU000682"/>
    </source>
</evidence>
<reference evidence="5 6" key="1">
    <citation type="submission" date="2014-09" db="EMBL/GenBank/DDBJ databases">
        <authorList>
            <person name="Martin A.A."/>
        </authorList>
    </citation>
    <scope>NUCLEOTIDE SEQUENCE</scope>
    <source>
        <strain evidence="6">ED321</strain>
        <strain evidence="5">ED321 Heterogonic</strain>
    </source>
</reference>
<keyword evidence="2 3" id="KW-0238">DNA-binding</keyword>
<dbReference type="PROSITE" id="PS50071">
    <property type="entry name" value="HOMEOBOX_2"/>
    <property type="match status" value="1"/>
</dbReference>
<dbReference type="Proteomes" id="UP000035682">
    <property type="component" value="Unplaced"/>
</dbReference>
<dbReference type="CTD" id="36378629"/>
<reference evidence="7" key="2">
    <citation type="submission" date="2020-12" db="UniProtKB">
        <authorList>
            <consortium name="WormBaseParasite"/>
        </authorList>
    </citation>
    <scope>IDENTIFICATION</scope>
</reference>
<dbReference type="SMART" id="SM00389">
    <property type="entry name" value="HOX"/>
    <property type="match status" value="1"/>
</dbReference>
<dbReference type="GO" id="GO:0003677">
    <property type="term" value="F:DNA binding"/>
    <property type="evidence" value="ECO:0007669"/>
    <property type="project" value="UniProtKB-UniRule"/>
</dbReference>
<evidence type="ECO:0000313" key="7">
    <source>
        <dbReference type="WBParaSite" id="SRAE_2000093500.1"/>
    </source>
</evidence>
<dbReference type="GO" id="GO:0005634">
    <property type="term" value="C:nucleus"/>
    <property type="evidence" value="ECO:0007669"/>
    <property type="project" value="UniProtKB-SubCell"/>
</dbReference>
<dbReference type="Gene3D" id="1.10.10.60">
    <property type="entry name" value="Homeodomain-like"/>
    <property type="match status" value="1"/>
</dbReference>
<dbReference type="WormBase" id="SRAE_2000093500">
    <property type="protein sequence ID" value="SRP08011"/>
    <property type="gene ID" value="WBGene00261135"/>
</dbReference>
<evidence type="ECO:0000313" key="5">
    <source>
        <dbReference type="EMBL" id="CEF66265.1"/>
    </source>
</evidence>